<keyword evidence="1" id="KW-0472">Membrane</keyword>
<organism evidence="2">
    <name type="scientific">Haptolina ericina</name>
    <dbReference type="NCBI Taxonomy" id="156174"/>
    <lineage>
        <taxon>Eukaryota</taxon>
        <taxon>Haptista</taxon>
        <taxon>Haptophyta</taxon>
        <taxon>Prymnesiophyceae</taxon>
        <taxon>Prymnesiales</taxon>
        <taxon>Prymnesiaceae</taxon>
        <taxon>Haptolina</taxon>
    </lineage>
</organism>
<feature type="transmembrane region" description="Helical" evidence="1">
    <location>
        <begin position="133"/>
        <end position="153"/>
    </location>
</feature>
<gene>
    <name evidence="2" type="ORF">HERI1096_LOCUS36610</name>
</gene>
<evidence type="ECO:0000313" key="2">
    <source>
        <dbReference type="EMBL" id="CAE0146959.1"/>
    </source>
</evidence>
<name>A0A7S3BXP0_9EUKA</name>
<accession>A0A7S3BXP0</accession>
<keyword evidence="1" id="KW-1133">Transmembrane helix</keyword>
<keyword evidence="1" id="KW-0812">Transmembrane</keyword>
<feature type="transmembrane region" description="Helical" evidence="1">
    <location>
        <begin position="165"/>
        <end position="191"/>
    </location>
</feature>
<dbReference type="EMBL" id="HBHX01066139">
    <property type="protein sequence ID" value="CAE0146959.1"/>
    <property type="molecule type" value="Transcribed_RNA"/>
</dbReference>
<sequence length="200" mass="21377">MTTLRRSTPRSLQMAAPDPSQPHLAWWARLVSFLTTPGTGQVRAGLPPMARRSCFDMMIASHLAFVPAIVIAAGRSPGLPELVALQSAVLALSVGYHRNYERPGLLAKGEGLSAKVLFVYGAVQTGLSPTTGLLLLNCCCMLLTFAAFIMTNFDKSHYDSWHPIGLHIVPGVWAALVAYGQASLIPAAWLMTVGVHANGV</sequence>
<dbReference type="AlphaFoldDB" id="A0A7S3BXP0"/>
<reference evidence="2" key="1">
    <citation type="submission" date="2021-01" db="EMBL/GenBank/DDBJ databases">
        <authorList>
            <person name="Corre E."/>
            <person name="Pelletier E."/>
            <person name="Niang G."/>
            <person name="Scheremetjew M."/>
            <person name="Finn R."/>
            <person name="Kale V."/>
            <person name="Holt S."/>
            <person name="Cochrane G."/>
            <person name="Meng A."/>
            <person name="Brown T."/>
            <person name="Cohen L."/>
        </authorList>
    </citation>
    <scope>NUCLEOTIDE SEQUENCE</scope>
    <source>
        <strain evidence="2">CCMP281</strain>
    </source>
</reference>
<proteinExistence type="predicted"/>
<evidence type="ECO:0000256" key="1">
    <source>
        <dbReference type="SAM" id="Phobius"/>
    </source>
</evidence>
<protein>
    <submittedName>
        <fullName evidence="2">Uncharacterized protein</fullName>
    </submittedName>
</protein>